<dbReference type="Pfam" id="PF02517">
    <property type="entry name" value="Rce1-like"/>
    <property type="match status" value="1"/>
</dbReference>
<dbReference type="PANTHER" id="PTHR36435">
    <property type="entry name" value="SLR1288 PROTEIN"/>
    <property type="match status" value="1"/>
</dbReference>
<dbReference type="GO" id="GO:0006508">
    <property type="term" value="P:proteolysis"/>
    <property type="evidence" value="ECO:0007669"/>
    <property type="project" value="UniProtKB-KW"/>
</dbReference>
<name>A0A268F323_9BACL</name>
<feature type="transmembrane region" description="Helical" evidence="1">
    <location>
        <begin position="52"/>
        <end position="70"/>
    </location>
</feature>
<evidence type="ECO:0000313" key="3">
    <source>
        <dbReference type="EMBL" id="PAD79762.1"/>
    </source>
</evidence>
<feature type="transmembrane region" description="Helical" evidence="1">
    <location>
        <begin position="250"/>
        <end position="268"/>
    </location>
</feature>
<dbReference type="GO" id="GO:0008237">
    <property type="term" value="F:metallopeptidase activity"/>
    <property type="evidence" value="ECO:0007669"/>
    <property type="project" value="UniProtKB-KW"/>
</dbReference>
<dbReference type="OrthoDB" id="8754470at2"/>
<keyword evidence="1" id="KW-1133">Transmembrane helix</keyword>
<keyword evidence="3" id="KW-0482">Metalloprotease</keyword>
<gene>
    <name evidence="3" type="ORF">CHH67_03330</name>
</gene>
<dbReference type="InterPro" id="IPR052710">
    <property type="entry name" value="CAAX_protease"/>
</dbReference>
<organism evidence="3 4">
    <name type="scientific">Paenibacillus campinasensis</name>
    <dbReference type="NCBI Taxonomy" id="66347"/>
    <lineage>
        <taxon>Bacteria</taxon>
        <taxon>Bacillati</taxon>
        <taxon>Bacillota</taxon>
        <taxon>Bacilli</taxon>
        <taxon>Bacillales</taxon>
        <taxon>Paenibacillaceae</taxon>
        <taxon>Paenibacillus</taxon>
    </lineage>
</organism>
<dbReference type="InterPro" id="IPR003675">
    <property type="entry name" value="Rce1/LyrA-like_dom"/>
</dbReference>
<accession>A0A268F323</accession>
<proteinExistence type="predicted"/>
<keyword evidence="3" id="KW-0645">Protease</keyword>
<dbReference type="AlphaFoldDB" id="A0A268F323"/>
<evidence type="ECO:0000259" key="2">
    <source>
        <dbReference type="Pfam" id="PF02517"/>
    </source>
</evidence>
<dbReference type="PANTHER" id="PTHR36435:SF1">
    <property type="entry name" value="CAAX AMINO TERMINAL PROTEASE FAMILY PROTEIN"/>
    <property type="match status" value="1"/>
</dbReference>
<keyword evidence="3" id="KW-0378">Hydrolase</keyword>
<feature type="domain" description="CAAX prenyl protease 2/Lysostaphin resistance protein A-like" evidence="2">
    <location>
        <begin position="170"/>
        <end position="260"/>
    </location>
</feature>
<reference evidence="3 4" key="1">
    <citation type="submission" date="2017-07" db="EMBL/GenBank/DDBJ databases">
        <title>Isolation and whole genome analysis of endospore-forming bacteria from heroin.</title>
        <authorList>
            <person name="Kalinowski J."/>
            <person name="Ahrens B."/>
            <person name="Al-Dilaimi A."/>
            <person name="Winkler A."/>
            <person name="Wibberg D."/>
            <person name="Schleenbecker U."/>
            <person name="Ruckert C."/>
            <person name="Wolfel R."/>
            <person name="Grass G."/>
        </authorList>
    </citation>
    <scope>NUCLEOTIDE SEQUENCE [LARGE SCALE GENOMIC DNA]</scope>
    <source>
        <strain evidence="3 4">7537-G1</strain>
    </source>
</reference>
<dbReference type="GO" id="GO:0004175">
    <property type="term" value="F:endopeptidase activity"/>
    <property type="evidence" value="ECO:0007669"/>
    <property type="project" value="UniProtKB-ARBA"/>
</dbReference>
<feature type="transmembrane region" description="Helical" evidence="1">
    <location>
        <begin position="12"/>
        <end position="45"/>
    </location>
</feature>
<evidence type="ECO:0000256" key="1">
    <source>
        <dbReference type="SAM" id="Phobius"/>
    </source>
</evidence>
<dbReference type="EMBL" id="NPBY01000010">
    <property type="protein sequence ID" value="PAD79762.1"/>
    <property type="molecule type" value="Genomic_DNA"/>
</dbReference>
<dbReference type="Proteomes" id="UP000215596">
    <property type="component" value="Unassembled WGS sequence"/>
</dbReference>
<protein>
    <submittedName>
        <fullName evidence="3">CPBP family intramembrane metalloprotease</fullName>
    </submittedName>
</protein>
<feature type="transmembrane region" description="Helical" evidence="1">
    <location>
        <begin position="223"/>
        <end position="243"/>
    </location>
</feature>
<comment type="caution">
    <text evidence="3">The sequence shown here is derived from an EMBL/GenBank/DDBJ whole genome shotgun (WGS) entry which is preliminary data.</text>
</comment>
<evidence type="ECO:0000313" key="4">
    <source>
        <dbReference type="Proteomes" id="UP000215596"/>
    </source>
</evidence>
<feature type="transmembrane region" description="Helical" evidence="1">
    <location>
        <begin position="141"/>
        <end position="159"/>
    </location>
</feature>
<feature type="transmembrane region" description="Helical" evidence="1">
    <location>
        <begin position="90"/>
        <end position="110"/>
    </location>
</feature>
<dbReference type="GO" id="GO:0080120">
    <property type="term" value="P:CAAX-box protein maturation"/>
    <property type="evidence" value="ECO:0007669"/>
    <property type="project" value="UniProtKB-ARBA"/>
</dbReference>
<keyword evidence="1" id="KW-0812">Transmembrane</keyword>
<feature type="transmembrane region" description="Helical" evidence="1">
    <location>
        <begin position="171"/>
        <end position="189"/>
    </location>
</feature>
<keyword evidence="1" id="KW-0472">Membrane</keyword>
<sequence length="269" mass="29772">MLTREDSSSFTASLLFMVVTIIIAQTGSAYMIWVWGIGLIVSGILLRKRSQAIFNTTIMATALLLGYVLYEAFSAWIRHGLADTGDLAIVLSRLGLMVFILPLAAASCSLGQGRPRLMTAGQWGRALYFPWIITGFRRDPVWRFMLIFAAVSAAAFAFVVDWSRDDLAQLAFYALLFALINAVLEELLWRGYVLSQLTEDYGDIKGLVIGGTAFGFYHLHLGFPWTICLLFSLFGMMMGAVAIRSQGLGPVIVMHAVMNLWFVMSGMII</sequence>